<dbReference type="Proteomes" id="UP000036458">
    <property type="component" value="Chromosome"/>
</dbReference>
<name>A0A0H4VHS2_9BACT</name>
<protein>
    <recommendedName>
        <fullName evidence="1">Methyltransferase domain-containing protein</fullName>
    </recommendedName>
</protein>
<dbReference type="SUPFAM" id="SSF53335">
    <property type="entry name" value="S-adenosyl-L-methionine-dependent methyltransferases"/>
    <property type="match status" value="1"/>
</dbReference>
<accession>A0A0H4VHS2</accession>
<dbReference type="PATRIC" id="fig|1379910.4.peg.1269"/>
<dbReference type="EMBL" id="CP010777">
    <property type="protein sequence ID" value="AKQ45260.1"/>
    <property type="molecule type" value="Genomic_DNA"/>
</dbReference>
<dbReference type="Gene3D" id="3.40.50.150">
    <property type="entry name" value="Vaccinia Virus protein VP39"/>
    <property type="match status" value="1"/>
</dbReference>
<dbReference type="Pfam" id="PF13649">
    <property type="entry name" value="Methyltransf_25"/>
    <property type="match status" value="1"/>
</dbReference>
<gene>
    <name evidence="2" type="ORF">TH63_05820</name>
</gene>
<dbReference type="KEGG" id="ruf:TH63_05820"/>
<keyword evidence="3" id="KW-1185">Reference proteome</keyword>
<dbReference type="InterPro" id="IPR029063">
    <property type="entry name" value="SAM-dependent_MTases_sf"/>
</dbReference>
<evidence type="ECO:0000259" key="1">
    <source>
        <dbReference type="Pfam" id="PF13649"/>
    </source>
</evidence>
<dbReference type="CDD" id="cd02440">
    <property type="entry name" value="AdoMet_MTases"/>
    <property type="match status" value="1"/>
</dbReference>
<dbReference type="AlphaFoldDB" id="A0A0H4VHS2"/>
<feature type="domain" description="Methyltransferase" evidence="1">
    <location>
        <begin position="67"/>
        <end position="156"/>
    </location>
</feature>
<reference evidence="2 3" key="1">
    <citation type="submission" date="2015-01" db="EMBL/GenBank/DDBJ databases">
        <title>Rufibacter sp./DG31D/ whole genome sequencing.</title>
        <authorList>
            <person name="Kim M.K."/>
            <person name="Srinivasan S."/>
            <person name="Lee J.-J."/>
        </authorList>
    </citation>
    <scope>NUCLEOTIDE SEQUENCE [LARGE SCALE GENOMIC DNA]</scope>
    <source>
        <strain evidence="2 3">DG31D</strain>
    </source>
</reference>
<proteinExistence type="predicted"/>
<evidence type="ECO:0000313" key="2">
    <source>
        <dbReference type="EMBL" id="AKQ45260.1"/>
    </source>
</evidence>
<sequence>MQNMALQKPDPMGRAIEAYWKGNKEAAVLVYSDQMEPDELPASYLFREPAEMPEREQFALSQACGKVLDVGAGAGSHALALQAAGVEVTALEISDNACAVQKARGVQNILHGDFFTLPATKHDTLLLLMNGIGLAGTVEGLPHFLEVCKKWLAPGGQVLLESSDILYLYEEEDGSVLLDLNGAYYGEMTYMMEFEGERSAPFPWLFIDFNLLEQYAQEAGLAAELLLQEEDSHYIARLTVA</sequence>
<dbReference type="InterPro" id="IPR041698">
    <property type="entry name" value="Methyltransf_25"/>
</dbReference>
<organism evidence="2 3">
    <name type="scientific">Rufibacter radiotolerans</name>
    <dbReference type="NCBI Taxonomy" id="1379910"/>
    <lineage>
        <taxon>Bacteria</taxon>
        <taxon>Pseudomonadati</taxon>
        <taxon>Bacteroidota</taxon>
        <taxon>Cytophagia</taxon>
        <taxon>Cytophagales</taxon>
        <taxon>Hymenobacteraceae</taxon>
        <taxon>Rufibacter</taxon>
    </lineage>
</organism>
<dbReference type="STRING" id="1379910.TH63_05820"/>
<evidence type="ECO:0000313" key="3">
    <source>
        <dbReference type="Proteomes" id="UP000036458"/>
    </source>
</evidence>